<evidence type="ECO:0000259" key="4">
    <source>
        <dbReference type="Pfam" id="PF25800"/>
    </source>
</evidence>
<dbReference type="InterPro" id="IPR036779">
    <property type="entry name" value="LysM_dom_sf"/>
</dbReference>
<dbReference type="Pfam" id="PF25800">
    <property type="entry name" value="FimV_N"/>
    <property type="match status" value="1"/>
</dbReference>
<comment type="caution">
    <text evidence="5">The sequence shown here is derived from an EMBL/GenBank/DDBJ whole genome shotgun (WGS) entry which is preliminary data.</text>
</comment>
<feature type="signal peptide" evidence="3">
    <location>
        <begin position="1"/>
        <end position="20"/>
    </location>
</feature>
<dbReference type="SUPFAM" id="SSF48452">
    <property type="entry name" value="TPR-like"/>
    <property type="match status" value="1"/>
</dbReference>
<evidence type="ECO:0000313" key="6">
    <source>
        <dbReference type="Proteomes" id="UP000814385"/>
    </source>
</evidence>
<dbReference type="InterPro" id="IPR057840">
    <property type="entry name" value="FimV_N"/>
</dbReference>
<dbReference type="NCBIfam" id="TIGR03505">
    <property type="entry name" value="FimV_core"/>
    <property type="match status" value="1"/>
</dbReference>
<dbReference type="InterPro" id="IPR018392">
    <property type="entry name" value="LysM"/>
</dbReference>
<protein>
    <recommendedName>
        <fullName evidence="4">FimV N-terminal domain-containing protein</fullName>
    </recommendedName>
</protein>
<keyword evidence="6" id="KW-1185">Reference proteome</keyword>
<dbReference type="Proteomes" id="UP000814385">
    <property type="component" value="Unassembled WGS sequence"/>
</dbReference>
<feature type="region of interest" description="Disordered" evidence="2">
    <location>
        <begin position="291"/>
        <end position="321"/>
    </location>
</feature>
<feature type="compositionally biased region" description="Low complexity" evidence="2">
    <location>
        <begin position="522"/>
        <end position="532"/>
    </location>
</feature>
<evidence type="ECO:0000256" key="1">
    <source>
        <dbReference type="SAM" id="Coils"/>
    </source>
</evidence>
<feature type="compositionally biased region" description="Polar residues" evidence="2">
    <location>
        <begin position="767"/>
        <end position="780"/>
    </location>
</feature>
<feature type="compositionally biased region" description="Basic and acidic residues" evidence="2">
    <location>
        <begin position="697"/>
        <end position="707"/>
    </location>
</feature>
<proteinExistence type="predicted"/>
<feature type="region of interest" description="Disordered" evidence="2">
    <location>
        <begin position="147"/>
        <end position="183"/>
    </location>
</feature>
<evidence type="ECO:0000313" key="5">
    <source>
        <dbReference type="EMBL" id="MCG6656305.1"/>
    </source>
</evidence>
<dbReference type="Gene3D" id="3.10.350.10">
    <property type="entry name" value="LysM domain"/>
    <property type="match status" value="1"/>
</dbReference>
<evidence type="ECO:0000256" key="3">
    <source>
        <dbReference type="SAM" id="SignalP"/>
    </source>
</evidence>
<accession>A0ABS9P3E4</accession>
<sequence>MRRKLTLTMLLTLSAVSPQAVSLGLGEVEVHSSLNAPLRATIPLTDTAGMEPDRLNVSVAEAGAFQAAGLSRTPLAASVGLAVREHQGQLMLDLTSSRAIREPWLDLMLRFDWPGGQSLREVTLLLDPPNYDQLPVLAGAAAATRAAASQATSPPSSPTLAAPARPAERPTARGQGGGEAWVGSGDTLWSVASRLRPDSSISMDQMMVALVQANPDVFPSGNINAMRAGHTLTVPSREAIAARSAEEAASTVQAMNRAWANRGSGAPARVPLDTGAEPPTAVASVPIETEPRATGAATQADAPVAGGADPEIAEANGGESPRLTLLTDAQVAAETAESVVADTTAPERDAPGSVGLDPEVLASLGAEGLIEPDEAHRLARLERRWLESREALEAVQQERDALQDQVSGLREEVDILRDQLVALLAGGAGEDGPGTGGVVPPGSAPADDADAPWWGAVYPAQMDRNLVLGAAGVAGLLGLWLLIRRRRHGETHHAADFATMPHGAHGATPTTVSAPTQAAPGVSSASASTSTVEPPVVPGMIAAAPGSSAMPRAEAISEADIFMAYGRYDQARDVLLAGLAREPGREDLRLKLLIAYQEQGDWQAAQVQAERLRESHDPAIRAEVDRLMASRRPESEDEGSASQGSADQDGPPIADEPAHDAADVMAQASSGLERDHARFPVEGESEHLAPEPPEALYGEKDADHGETPEPDDAQTAGEYATREGVRGGEAAEGEAEQPPLGRQQSAPEVIDYQPPPLDPEPAARQETPMQPSIEFTSGDSGSEDVPVPEPEIKSESQDIPGRVPEGADDGEWDVEEVAFPPLDPDNDGLRVSPGHLDDLDEARRLLEVGETERARRLLEPLLDSAEDPRLRMQARELIDHYRL</sequence>
<dbReference type="InterPro" id="IPR011990">
    <property type="entry name" value="TPR-like_helical_dom_sf"/>
</dbReference>
<dbReference type="InterPro" id="IPR020012">
    <property type="entry name" value="LysM_FimV"/>
</dbReference>
<dbReference type="RefSeq" id="WP_238974951.1">
    <property type="nucleotide sequence ID" value="NZ_JABFUC010000001.1"/>
</dbReference>
<dbReference type="CDD" id="cd00118">
    <property type="entry name" value="LysM"/>
    <property type="match status" value="1"/>
</dbReference>
<dbReference type="EMBL" id="JABFUC010000001">
    <property type="protein sequence ID" value="MCG6656305.1"/>
    <property type="molecule type" value="Genomic_DNA"/>
</dbReference>
<feature type="region of interest" description="Disordered" evidence="2">
    <location>
        <begin position="506"/>
        <end position="533"/>
    </location>
</feature>
<feature type="coiled-coil region" evidence="1">
    <location>
        <begin position="378"/>
        <end position="419"/>
    </location>
</feature>
<feature type="region of interest" description="Disordered" evidence="2">
    <location>
        <begin position="336"/>
        <end position="356"/>
    </location>
</feature>
<keyword evidence="3" id="KW-0732">Signal</keyword>
<feature type="chain" id="PRO_5047449866" description="FimV N-terminal domain-containing protein" evidence="3">
    <location>
        <begin position="21"/>
        <end position="883"/>
    </location>
</feature>
<name>A0ABS9P3E4_9GAMM</name>
<feature type="compositionally biased region" description="Low complexity" evidence="2">
    <location>
        <begin position="147"/>
        <end position="165"/>
    </location>
</feature>
<reference evidence="5 6" key="1">
    <citation type="submission" date="2020-05" db="EMBL/GenBank/DDBJ databases">
        <title>Comparative genomic analysis of denitrifying bacteria from Halomonas genus.</title>
        <authorList>
            <person name="Wang L."/>
            <person name="Shao Z."/>
        </authorList>
    </citation>
    <scope>NUCLEOTIDE SEQUENCE [LARGE SCALE GENOMIC DNA]</scope>
    <source>
        <strain evidence="5 6">A4</strain>
    </source>
</reference>
<feature type="compositionally biased region" description="Basic and acidic residues" evidence="2">
    <location>
        <begin position="672"/>
        <end position="689"/>
    </location>
</feature>
<gene>
    <name evidence="5" type="ORF">HOP52_00745</name>
</gene>
<organism evidence="5 6">
    <name type="scientific">Billgrantia campisalis</name>
    <dbReference type="NCBI Taxonomy" id="74661"/>
    <lineage>
        <taxon>Bacteria</taxon>
        <taxon>Pseudomonadati</taxon>
        <taxon>Pseudomonadota</taxon>
        <taxon>Gammaproteobacteria</taxon>
        <taxon>Oceanospirillales</taxon>
        <taxon>Halomonadaceae</taxon>
        <taxon>Billgrantia</taxon>
    </lineage>
</organism>
<feature type="region of interest" description="Disordered" evidence="2">
    <location>
        <begin position="630"/>
        <end position="809"/>
    </location>
</feature>
<evidence type="ECO:0000256" key="2">
    <source>
        <dbReference type="SAM" id="MobiDB-lite"/>
    </source>
</evidence>
<keyword evidence="1" id="KW-0175">Coiled coil</keyword>
<feature type="domain" description="FimV N-terminal" evidence="4">
    <location>
        <begin position="23"/>
        <end position="129"/>
    </location>
</feature>